<evidence type="ECO:0000256" key="5">
    <source>
        <dbReference type="ARBA" id="ARBA00023136"/>
    </source>
</evidence>
<evidence type="ECO:0000256" key="6">
    <source>
        <dbReference type="SAM" id="MobiDB-lite"/>
    </source>
</evidence>
<reference evidence="9" key="1">
    <citation type="journal article" date="2019" name="Int. J. Syst. Evol. Microbiol.">
        <title>The Global Catalogue of Microorganisms (GCM) 10K type strain sequencing project: providing services to taxonomists for standard genome sequencing and annotation.</title>
        <authorList>
            <consortium name="The Broad Institute Genomics Platform"/>
            <consortium name="The Broad Institute Genome Sequencing Center for Infectious Disease"/>
            <person name="Wu L."/>
            <person name="Ma J."/>
        </authorList>
    </citation>
    <scope>NUCLEOTIDE SEQUENCE [LARGE SCALE GENOMIC DNA]</scope>
    <source>
        <strain evidence="9">JCM 17593</strain>
    </source>
</reference>
<keyword evidence="5 7" id="KW-0472">Membrane</keyword>
<evidence type="ECO:0000256" key="1">
    <source>
        <dbReference type="ARBA" id="ARBA00004651"/>
    </source>
</evidence>
<feature type="transmembrane region" description="Helical" evidence="7">
    <location>
        <begin position="254"/>
        <end position="278"/>
    </location>
</feature>
<keyword evidence="4 7" id="KW-1133">Transmembrane helix</keyword>
<comment type="caution">
    <text evidence="8">The sequence shown here is derived from an EMBL/GenBank/DDBJ whole genome shotgun (WGS) entry which is preliminary data.</text>
</comment>
<protein>
    <submittedName>
        <fullName evidence="8">YihY/virulence factor BrkB family protein</fullName>
    </submittedName>
</protein>
<sequence>MRGAKGSLGTQSEEGEDVTEIGQSADRDEAPSPDDERKPQSPQHITKRSWKYVFRRTIAEFSADQGQDAAAALTYYGVLSAFPALLAVFSLLGVVGQGGSAADAVLKIVRQVAPGQTVDLIEGPIHQFASSSAAGLGLVVGIVLAVWSASGYVGAFSRAMNRIYEIDEGRPFWVLKPSQLLITLVLVVLVAMMAVMLIISGPLIGAIGNAIGVGDVATSVWSIARWPVMALALIFAVALLYWGTPNVKQPRFRWISLGSLFAIVVLAIATVGFAFYVANFANYNKSYGSLGGVIVFLVWLWIVNLVLLLGAEFDAELERGRELQAGMDAAEEIQLPPRGTRQSEKAVEKAEKLIADAEELRKS</sequence>
<evidence type="ECO:0000313" key="9">
    <source>
        <dbReference type="Proteomes" id="UP001500213"/>
    </source>
</evidence>
<feature type="compositionally biased region" description="Basic and acidic residues" evidence="6">
    <location>
        <begin position="25"/>
        <end position="39"/>
    </location>
</feature>
<keyword evidence="2" id="KW-1003">Cell membrane</keyword>
<gene>
    <name evidence="8" type="ORF">GCM10022288_14670</name>
</gene>
<feature type="transmembrane region" description="Helical" evidence="7">
    <location>
        <begin position="133"/>
        <end position="155"/>
    </location>
</feature>
<keyword evidence="9" id="KW-1185">Reference proteome</keyword>
<feature type="transmembrane region" description="Helical" evidence="7">
    <location>
        <begin position="224"/>
        <end position="242"/>
    </location>
</feature>
<evidence type="ECO:0000256" key="3">
    <source>
        <dbReference type="ARBA" id="ARBA00022692"/>
    </source>
</evidence>
<organism evidence="8 9">
    <name type="scientific">Gryllotalpicola kribbensis</name>
    <dbReference type="NCBI Taxonomy" id="993084"/>
    <lineage>
        <taxon>Bacteria</taxon>
        <taxon>Bacillati</taxon>
        <taxon>Actinomycetota</taxon>
        <taxon>Actinomycetes</taxon>
        <taxon>Micrococcales</taxon>
        <taxon>Microbacteriaceae</taxon>
        <taxon>Gryllotalpicola</taxon>
    </lineage>
</organism>
<dbReference type="Proteomes" id="UP001500213">
    <property type="component" value="Unassembled WGS sequence"/>
</dbReference>
<dbReference type="NCBIfam" id="TIGR00765">
    <property type="entry name" value="yihY_not_rbn"/>
    <property type="match status" value="1"/>
</dbReference>
<evidence type="ECO:0000313" key="8">
    <source>
        <dbReference type="EMBL" id="GAA4188374.1"/>
    </source>
</evidence>
<accession>A0ABP8ARG7</accession>
<dbReference type="InterPro" id="IPR017039">
    <property type="entry name" value="Virul_fac_BrkB"/>
</dbReference>
<name>A0ABP8ARG7_9MICO</name>
<feature type="transmembrane region" description="Helical" evidence="7">
    <location>
        <begin position="180"/>
        <end position="204"/>
    </location>
</feature>
<evidence type="ECO:0000256" key="7">
    <source>
        <dbReference type="SAM" id="Phobius"/>
    </source>
</evidence>
<evidence type="ECO:0000256" key="2">
    <source>
        <dbReference type="ARBA" id="ARBA00022475"/>
    </source>
</evidence>
<keyword evidence="3 7" id="KW-0812">Transmembrane</keyword>
<dbReference type="Pfam" id="PF03631">
    <property type="entry name" value="Virul_fac_BrkB"/>
    <property type="match status" value="1"/>
</dbReference>
<dbReference type="PANTHER" id="PTHR30213:SF0">
    <property type="entry name" value="UPF0761 MEMBRANE PROTEIN YIHY"/>
    <property type="match status" value="1"/>
</dbReference>
<proteinExistence type="predicted"/>
<feature type="transmembrane region" description="Helical" evidence="7">
    <location>
        <begin position="73"/>
        <end position="95"/>
    </location>
</feature>
<dbReference type="EMBL" id="BAABBX010000011">
    <property type="protein sequence ID" value="GAA4188374.1"/>
    <property type="molecule type" value="Genomic_DNA"/>
</dbReference>
<evidence type="ECO:0000256" key="4">
    <source>
        <dbReference type="ARBA" id="ARBA00022989"/>
    </source>
</evidence>
<comment type="subcellular location">
    <subcellularLocation>
        <location evidence="1">Cell membrane</location>
        <topology evidence="1">Multi-pass membrane protein</topology>
    </subcellularLocation>
</comment>
<dbReference type="PANTHER" id="PTHR30213">
    <property type="entry name" value="INNER MEMBRANE PROTEIN YHJD"/>
    <property type="match status" value="1"/>
</dbReference>
<feature type="region of interest" description="Disordered" evidence="6">
    <location>
        <begin position="1"/>
        <end position="45"/>
    </location>
</feature>
<feature type="transmembrane region" description="Helical" evidence="7">
    <location>
        <begin position="290"/>
        <end position="311"/>
    </location>
</feature>